<name>A0A0M2T259_9BACI</name>
<reference evidence="1 2" key="1">
    <citation type="submission" date="2015-04" db="EMBL/GenBank/DDBJ databases">
        <title>Taxonomic description and genome sequence of Bacillus campisalis sp. nov., a novel member of the genus Bacillus isolated from solar saltern.</title>
        <authorList>
            <person name="Mathan Kumar R."/>
            <person name="Kaur G."/>
            <person name="Kumar A."/>
            <person name="Singh N.K."/>
            <person name="Kaur N."/>
            <person name="Kumar N."/>
            <person name="Mayilraj S."/>
        </authorList>
    </citation>
    <scope>NUCLEOTIDE SEQUENCE [LARGE SCALE GENOMIC DNA]</scope>
    <source>
        <strain evidence="1 2">SA2-6</strain>
    </source>
</reference>
<accession>A0A0M2T259</accession>
<dbReference type="InterPro" id="IPR010866">
    <property type="entry name" value="A-2_8-polyST"/>
</dbReference>
<proteinExistence type="predicted"/>
<evidence type="ECO:0000313" key="2">
    <source>
        <dbReference type="Proteomes" id="UP000034166"/>
    </source>
</evidence>
<protein>
    <submittedName>
        <fullName evidence="1">Uncharacterized protein</fullName>
    </submittedName>
</protein>
<dbReference type="Proteomes" id="UP000034166">
    <property type="component" value="Unassembled WGS sequence"/>
</dbReference>
<organism evidence="1 2">
    <name type="scientific">Mesobacillus campisalis</name>
    <dbReference type="NCBI Taxonomy" id="1408103"/>
    <lineage>
        <taxon>Bacteria</taxon>
        <taxon>Bacillati</taxon>
        <taxon>Bacillota</taxon>
        <taxon>Bacilli</taxon>
        <taxon>Bacillales</taxon>
        <taxon>Bacillaceae</taxon>
        <taxon>Mesobacillus</taxon>
    </lineage>
</organism>
<comment type="caution">
    <text evidence="1">The sequence shown here is derived from an EMBL/GenBank/DDBJ whole genome shotgun (WGS) entry which is preliminary data.</text>
</comment>
<dbReference type="RefSeq" id="WP_046522834.1">
    <property type="nucleotide sequence ID" value="NZ_LAYY01000005.1"/>
</dbReference>
<sequence length="350" mass="41415">MKILYLCFTPYHIKVSNYLSKTEYKSDENHMILSSCSGINENTLKKFVKITQYKTLNYTDIELSLREGVKLGASYFKKYKSSIEHFIKTIKEQEYDKIVYFSDNPIAYQLLFNDIKQNSVNTKLMFVEEGTGIYLKNYRYPFRYKILIFLAKILFNNNNIRVFMHGKGGFEDEVLLREPELIESKGKKIKLSKDEFREILINNDCTENFVLEKGSLFCPSFIINDPKVRNKAFNEIFLCYYQKREFLYVKLHPSEREVDSLQKLVESYDGYIIILNRDDLTSEDIIVNPNIKEVISDVSSSLINAYYLRDDIKIISYQNILIKKYGLKFKFKYSIFENMVENGIIKHFSF</sequence>
<dbReference type="AlphaFoldDB" id="A0A0M2T259"/>
<dbReference type="Pfam" id="PF07388">
    <property type="entry name" value="A-2_8-polyST"/>
    <property type="match status" value="1"/>
</dbReference>
<dbReference type="EMBL" id="LAYY01000005">
    <property type="protein sequence ID" value="KKK38900.1"/>
    <property type="molecule type" value="Genomic_DNA"/>
</dbReference>
<keyword evidence="2" id="KW-1185">Reference proteome</keyword>
<gene>
    <name evidence="1" type="ORF">WQ57_06000</name>
</gene>
<dbReference type="OrthoDB" id="9771846at2"/>
<dbReference type="PATRIC" id="fig|1408103.3.peg.1351"/>
<evidence type="ECO:0000313" key="1">
    <source>
        <dbReference type="EMBL" id="KKK38900.1"/>
    </source>
</evidence>